<dbReference type="Pfam" id="PF18884">
    <property type="entry name" value="TSP3_bac"/>
    <property type="match status" value="2"/>
</dbReference>
<dbReference type="RefSeq" id="WP_324694270.1">
    <property type="nucleotide sequence ID" value="NZ_JAYMYJ010000073.1"/>
</dbReference>
<organism evidence="7 8">
    <name type="scientific">Candidatus Thiothrix phosphatis</name>
    <dbReference type="NCBI Taxonomy" id="3112415"/>
    <lineage>
        <taxon>Bacteria</taxon>
        <taxon>Pseudomonadati</taxon>
        <taxon>Pseudomonadota</taxon>
        <taxon>Gammaproteobacteria</taxon>
        <taxon>Thiotrichales</taxon>
        <taxon>Thiotrichaceae</taxon>
        <taxon>Thiothrix</taxon>
    </lineage>
</organism>
<reference evidence="8" key="1">
    <citation type="submission" date="2023-07" db="EMBL/GenBank/DDBJ databases">
        <title>The carbon used by Thiothrix.</title>
        <authorList>
            <person name="Chen L."/>
        </authorList>
    </citation>
    <scope>NUCLEOTIDE SEQUENCE [LARGE SCALE GENOMIC DNA]</scope>
</reference>
<comment type="caution">
    <text evidence="7">The sequence shown here is derived from an EMBL/GenBank/DDBJ whole genome shotgun (WGS) entry which is preliminary data.</text>
</comment>
<evidence type="ECO:0000256" key="4">
    <source>
        <dbReference type="ARBA" id="ARBA00022837"/>
    </source>
</evidence>
<evidence type="ECO:0000256" key="1">
    <source>
        <dbReference type="ARBA" id="ARBA00004613"/>
    </source>
</evidence>
<dbReference type="InterPro" id="IPR059100">
    <property type="entry name" value="TSP3_bac"/>
</dbReference>
<gene>
    <name evidence="7" type="ORF">VSS37_07840</name>
</gene>
<keyword evidence="4" id="KW-0106">Calcium</keyword>
<keyword evidence="2" id="KW-0964">Secreted</keyword>
<feature type="chain" id="PRO_5045412174" evidence="6">
    <location>
        <begin position="32"/>
        <end position="682"/>
    </location>
</feature>
<evidence type="ECO:0000256" key="2">
    <source>
        <dbReference type="ARBA" id="ARBA00022525"/>
    </source>
</evidence>
<sequence length="682" mass="73001">MSRRTFTTIRQTVFTGMACLFLLQGSQAAYAAADGVEYRVAWDGADKRYHVYIRPTTTPDPDLSLTAQLTLRVPHAGGSDKFTAADIQSKGGTRWNLGSTVSAPSENPAYDYLTFVYDPIDVHAFAFKAGEEQEAFSFRNGGPCLGDVELMDNATDPFNQPPQNPANSAGTNPNNQFASAGWGSTDDNDYLGNYGEAAACGTSCGNTVQSPMENGVYYRVKWLSSDQRYHVYMFPGSLPSPNLSLTSQVTLKAPHATDTAGSFKAANIQSAISGVIWTESSRINAPTEDTTADYLSFTMNLTNSQAFQWQKGQELEVFSFTNSGACLGSVSLMEESDPFNVQPNSMGTNPGNQYTNLGWGASDANNYAGNYGCPAVCADPNQDSDHDGLTDGKESEIGTDPQNPDTDNDSLPDGEELQRGANPLKADVVRLQAKVMLQGAYDSKTKLMQDTLRNKALIPAEEPYGISKNAASHSAASSLLAASGNDAPVDWVTLELRDPSSPVTIKAQLTGLVQRDGDIMDAQSGETSFLLIGIIPGDYYVVVKHRNHLGAMTASTVALGGVPVMIDFSKENMSAYGNYARTKQDGVALLWAGNTNADSQIIAQGPANDSGSILSKVLLTPGNSAYTTNYKLNGYQATDTNMDGVTIFAGPNNDVDLLLGNVLLHPVNGTFSSNYIIRQQLP</sequence>
<feature type="region of interest" description="Disordered" evidence="5">
    <location>
        <begin position="382"/>
        <end position="424"/>
    </location>
</feature>
<feature type="region of interest" description="Disordered" evidence="5">
    <location>
        <begin position="152"/>
        <end position="182"/>
    </location>
</feature>
<proteinExistence type="predicted"/>
<comment type="subcellular location">
    <subcellularLocation>
        <location evidence="1">Secreted</location>
    </subcellularLocation>
</comment>
<evidence type="ECO:0000256" key="3">
    <source>
        <dbReference type="ARBA" id="ARBA00022729"/>
    </source>
</evidence>
<keyword evidence="3 6" id="KW-0732">Signal</keyword>
<evidence type="ECO:0000256" key="5">
    <source>
        <dbReference type="SAM" id="MobiDB-lite"/>
    </source>
</evidence>
<evidence type="ECO:0000256" key="6">
    <source>
        <dbReference type="SAM" id="SignalP"/>
    </source>
</evidence>
<evidence type="ECO:0000313" key="8">
    <source>
        <dbReference type="Proteomes" id="UP001308005"/>
    </source>
</evidence>
<feature type="compositionally biased region" description="Polar residues" evidence="5">
    <location>
        <begin position="165"/>
        <end position="178"/>
    </location>
</feature>
<feature type="compositionally biased region" description="Acidic residues" evidence="5">
    <location>
        <begin position="406"/>
        <end position="415"/>
    </location>
</feature>
<dbReference type="Proteomes" id="UP001308005">
    <property type="component" value="Unassembled WGS sequence"/>
</dbReference>
<name>A0ABU6CXN9_9GAMM</name>
<feature type="compositionally biased region" description="Basic and acidic residues" evidence="5">
    <location>
        <begin position="383"/>
        <end position="396"/>
    </location>
</feature>
<evidence type="ECO:0000313" key="7">
    <source>
        <dbReference type="EMBL" id="MEB4590884.1"/>
    </source>
</evidence>
<protein>
    <submittedName>
        <fullName evidence="7">Uncharacterized protein</fullName>
    </submittedName>
</protein>
<feature type="signal peptide" evidence="6">
    <location>
        <begin position="1"/>
        <end position="31"/>
    </location>
</feature>
<accession>A0ABU6CXN9</accession>
<keyword evidence="8" id="KW-1185">Reference proteome</keyword>
<dbReference type="EMBL" id="JAYMYJ010000073">
    <property type="protein sequence ID" value="MEB4590884.1"/>
    <property type="molecule type" value="Genomic_DNA"/>
</dbReference>